<proteinExistence type="predicted"/>
<dbReference type="Proteomes" id="UP000655225">
    <property type="component" value="Unassembled WGS sequence"/>
</dbReference>
<evidence type="ECO:0000313" key="2">
    <source>
        <dbReference type="Proteomes" id="UP000655225"/>
    </source>
</evidence>
<evidence type="ECO:0008006" key="3">
    <source>
        <dbReference type="Google" id="ProtNLM"/>
    </source>
</evidence>
<sequence length="191" mass="21679">MEAHDPYFVLKRNAARVIGLSSLQKVTAAMRMLAYGVAADAVDDYVRIGESTSIKSLRRFVGAVVEVFDDENLRSPNNNDISRLLAQAQESAKKDVERAFGVLQARFAIVRGPSCFWDIPKLSDIMKTCIIMHNMIVEDERDIYMSDLNYDVIDENTTVSHEGTVELSQIFQNHRRIRDKGIHSQLQVYLV</sequence>
<dbReference type="InterPro" id="IPR006912">
    <property type="entry name" value="Harbinger_derived_prot"/>
</dbReference>
<organism evidence="1 2">
    <name type="scientific">Tetracentron sinense</name>
    <name type="common">Spur-leaf</name>
    <dbReference type="NCBI Taxonomy" id="13715"/>
    <lineage>
        <taxon>Eukaryota</taxon>
        <taxon>Viridiplantae</taxon>
        <taxon>Streptophyta</taxon>
        <taxon>Embryophyta</taxon>
        <taxon>Tracheophyta</taxon>
        <taxon>Spermatophyta</taxon>
        <taxon>Magnoliopsida</taxon>
        <taxon>Trochodendrales</taxon>
        <taxon>Trochodendraceae</taxon>
        <taxon>Tetracentron</taxon>
    </lineage>
</organism>
<comment type="caution">
    <text evidence="1">The sequence shown here is derived from an EMBL/GenBank/DDBJ whole genome shotgun (WGS) entry which is preliminary data.</text>
</comment>
<gene>
    <name evidence="1" type="ORF">HHK36_009668</name>
</gene>
<evidence type="ECO:0000313" key="1">
    <source>
        <dbReference type="EMBL" id="KAF8404779.1"/>
    </source>
</evidence>
<name>A0A835DLU0_TETSI</name>
<dbReference type="EMBL" id="JABCRI010000006">
    <property type="protein sequence ID" value="KAF8404779.1"/>
    <property type="molecule type" value="Genomic_DNA"/>
</dbReference>
<protein>
    <recommendedName>
        <fullName evidence="3">Nuclease HARBI1</fullName>
    </recommendedName>
</protein>
<reference evidence="1 2" key="1">
    <citation type="submission" date="2020-04" db="EMBL/GenBank/DDBJ databases">
        <title>Plant Genome Project.</title>
        <authorList>
            <person name="Zhang R.-G."/>
        </authorList>
    </citation>
    <scope>NUCLEOTIDE SEQUENCE [LARGE SCALE GENOMIC DNA]</scope>
    <source>
        <strain evidence="1">YNK0</strain>
        <tissue evidence="1">Leaf</tissue>
    </source>
</reference>
<dbReference type="AlphaFoldDB" id="A0A835DLU0"/>
<dbReference type="PANTHER" id="PTHR47150">
    <property type="entry name" value="OS12G0169200 PROTEIN"/>
    <property type="match status" value="1"/>
</dbReference>
<accession>A0A835DLU0</accession>
<dbReference type="Pfam" id="PF04827">
    <property type="entry name" value="Plant_tran"/>
    <property type="match status" value="1"/>
</dbReference>
<dbReference type="OrthoDB" id="1699974at2759"/>
<dbReference type="PANTHER" id="PTHR47150:SF5">
    <property type="entry name" value="OS07G0546750 PROTEIN"/>
    <property type="match status" value="1"/>
</dbReference>
<dbReference type="OMA" id="GSIDWPQ"/>
<keyword evidence="2" id="KW-1185">Reference proteome</keyword>